<reference evidence="1 2" key="1">
    <citation type="journal article" date="2020" name="Microorganisms">
        <title>Osmotic Adaptation and Compatible Solute Biosynthesis of Phototrophic Bacteria as Revealed from Genome Analyses.</title>
        <authorList>
            <person name="Imhoff J.F."/>
            <person name="Rahn T."/>
            <person name="Kunzel S."/>
            <person name="Keller A."/>
            <person name="Neulinger S.C."/>
        </authorList>
    </citation>
    <scope>NUCLEOTIDE SEQUENCE [LARGE SCALE GENOMIC DNA]</scope>
    <source>
        <strain evidence="1 2">DSM 9895</strain>
    </source>
</reference>
<organism evidence="1 2">
    <name type="scientific">Rhodovibrio sodomensis</name>
    <dbReference type="NCBI Taxonomy" id="1088"/>
    <lineage>
        <taxon>Bacteria</taxon>
        <taxon>Pseudomonadati</taxon>
        <taxon>Pseudomonadota</taxon>
        <taxon>Alphaproteobacteria</taxon>
        <taxon>Rhodospirillales</taxon>
        <taxon>Rhodovibrionaceae</taxon>
        <taxon>Rhodovibrio</taxon>
    </lineage>
</organism>
<name>A0ABS1DB33_9PROT</name>
<accession>A0ABS1DB33</accession>
<protein>
    <submittedName>
        <fullName evidence="1">Uncharacterized protein</fullName>
    </submittedName>
</protein>
<evidence type="ECO:0000313" key="1">
    <source>
        <dbReference type="EMBL" id="MBK1666635.1"/>
    </source>
</evidence>
<gene>
    <name evidence="1" type="ORF">CKO28_01075</name>
</gene>
<keyword evidence="2" id="KW-1185">Reference proteome</keyword>
<dbReference type="EMBL" id="NRRL01000001">
    <property type="protein sequence ID" value="MBK1666635.1"/>
    <property type="molecule type" value="Genomic_DNA"/>
</dbReference>
<sequence>MFGSAVGLAAGPPAGVVARQSEVFEWDIQAGILALQAAIHEVRTRRWQRVLRIADPLIEYEVQQGG</sequence>
<evidence type="ECO:0000313" key="2">
    <source>
        <dbReference type="Proteomes" id="UP001296873"/>
    </source>
</evidence>
<comment type="caution">
    <text evidence="1">The sequence shown here is derived from an EMBL/GenBank/DDBJ whole genome shotgun (WGS) entry which is preliminary data.</text>
</comment>
<dbReference type="Proteomes" id="UP001296873">
    <property type="component" value="Unassembled WGS sequence"/>
</dbReference>
<proteinExistence type="predicted"/>